<sequence>DDDAFIYQEGSCSYLNQAAVDRSETLHADKVPDAPNGPVKYCVKYVEREPLSAVADNWRWGRSQHPPLATDLVFATSAEEVLDVDDVRYNFCHRALLLHHHFLKFSIVVGSLDRVLISFSSSSFAFLASIEVTAS</sequence>
<proteinExistence type="predicted"/>
<protein>
    <submittedName>
        <fullName evidence="1">Uncharacterized protein</fullName>
    </submittedName>
</protein>
<feature type="non-terminal residue" evidence="1">
    <location>
        <position position="135"/>
    </location>
</feature>
<dbReference type="EMBL" id="RCHS01002758">
    <property type="protein sequence ID" value="RMX45866.1"/>
    <property type="molecule type" value="Genomic_DNA"/>
</dbReference>
<evidence type="ECO:0000313" key="2">
    <source>
        <dbReference type="Proteomes" id="UP000275408"/>
    </source>
</evidence>
<comment type="caution">
    <text evidence="1">The sequence shown here is derived from an EMBL/GenBank/DDBJ whole genome shotgun (WGS) entry which is preliminary data.</text>
</comment>
<dbReference type="AlphaFoldDB" id="A0A3M6TWV2"/>
<dbReference type="Proteomes" id="UP000275408">
    <property type="component" value="Unassembled WGS sequence"/>
</dbReference>
<accession>A0A3M6TWV2</accession>
<organism evidence="1 2">
    <name type="scientific">Pocillopora damicornis</name>
    <name type="common">Cauliflower coral</name>
    <name type="synonym">Millepora damicornis</name>
    <dbReference type="NCBI Taxonomy" id="46731"/>
    <lineage>
        <taxon>Eukaryota</taxon>
        <taxon>Metazoa</taxon>
        <taxon>Cnidaria</taxon>
        <taxon>Anthozoa</taxon>
        <taxon>Hexacorallia</taxon>
        <taxon>Scleractinia</taxon>
        <taxon>Astrocoeniina</taxon>
        <taxon>Pocilloporidae</taxon>
        <taxon>Pocillopora</taxon>
    </lineage>
</organism>
<reference evidence="1 2" key="1">
    <citation type="journal article" date="2018" name="Sci. Rep.">
        <title>Comparative analysis of the Pocillopora damicornis genome highlights role of immune system in coral evolution.</title>
        <authorList>
            <person name="Cunning R."/>
            <person name="Bay R.A."/>
            <person name="Gillette P."/>
            <person name="Baker A.C."/>
            <person name="Traylor-Knowles N."/>
        </authorList>
    </citation>
    <scope>NUCLEOTIDE SEQUENCE [LARGE SCALE GENOMIC DNA]</scope>
    <source>
        <strain evidence="1">RSMAS</strain>
        <tissue evidence="1">Whole animal</tissue>
    </source>
</reference>
<gene>
    <name evidence="1" type="ORF">pdam_00023457</name>
</gene>
<keyword evidence="2" id="KW-1185">Reference proteome</keyword>
<evidence type="ECO:0000313" key="1">
    <source>
        <dbReference type="EMBL" id="RMX45866.1"/>
    </source>
</evidence>
<feature type="non-terminal residue" evidence="1">
    <location>
        <position position="1"/>
    </location>
</feature>
<name>A0A3M6TWV2_POCDA</name>